<evidence type="ECO:0000313" key="4">
    <source>
        <dbReference type="EMBL" id="RNA04302.1"/>
    </source>
</evidence>
<protein>
    <recommendedName>
        <fullName evidence="3">EGF-like domain-containing protein</fullName>
    </recommendedName>
</protein>
<feature type="chain" id="PRO_5018094360" description="EGF-like domain-containing protein" evidence="2">
    <location>
        <begin position="18"/>
        <end position="154"/>
    </location>
</feature>
<organism evidence="4 5">
    <name type="scientific">Brachionus plicatilis</name>
    <name type="common">Marine rotifer</name>
    <name type="synonym">Brachionus muelleri</name>
    <dbReference type="NCBI Taxonomy" id="10195"/>
    <lineage>
        <taxon>Eukaryota</taxon>
        <taxon>Metazoa</taxon>
        <taxon>Spiralia</taxon>
        <taxon>Gnathifera</taxon>
        <taxon>Rotifera</taxon>
        <taxon>Eurotatoria</taxon>
        <taxon>Monogononta</taxon>
        <taxon>Pseudotrocha</taxon>
        <taxon>Ploima</taxon>
        <taxon>Brachionidae</taxon>
        <taxon>Brachionus</taxon>
    </lineage>
</organism>
<dbReference type="EMBL" id="REGN01008162">
    <property type="protein sequence ID" value="RNA04302.1"/>
    <property type="molecule type" value="Genomic_DNA"/>
</dbReference>
<feature type="domain" description="EGF-like" evidence="3">
    <location>
        <begin position="111"/>
        <end position="150"/>
    </location>
</feature>
<sequence>MIKSLLVLLALIKCTLGLACLQCSSMERNCGLTVAKVFDVSSVSCASRCYIRTNSTGAITRGCIDDLNVNFDYQIPDNGCAIHNNVYWCWCNGSDFCNDDSIRITLIDPNSSISCDKLRCLNGGVCTKNVYTKDRFFCLCKPQYSGPDCSLRIN</sequence>
<feature type="signal peptide" evidence="2">
    <location>
        <begin position="1"/>
        <end position="17"/>
    </location>
</feature>
<evidence type="ECO:0000259" key="3">
    <source>
        <dbReference type="PROSITE" id="PS50026"/>
    </source>
</evidence>
<keyword evidence="5" id="KW-1185">Reference proteome</keyword>
<dbReference type="InterPro" id="IPR000742">
    <property type="entry name" value="EGF"/>
</dbReference>
<dbReference type="Gene3D" id="2.10.25.10">
    <property type="entry name" value="Laminin"/>
    <property type="match status" value="1"/>
</dbReference>
<dbReference type="Pfam" id="PF00008">
    <property type="entry name" value="EGF"/>
    <property type="match status" value="1"/>
</dbReference>
<keyword evidence="1" id="KW-1015">Disulfide bond</keyword>
<evidence type="ECO:0000256" key="1">
    <source>
        <dbReference type="PROSITE-ProRule" id="PRU00076"/>
    </source>
</evidence>
<dbReference type="PROSITE" id="PS00022">
    <property type="entry name" value="EGF_1"/>
    <property type="match status" value="1"/>
</dbReference>
<keyword evidence="2" id="KW-0732">Signal</keyword>
<gene>
    <name evidence="4" type="ORF">BpHYR1_021405</name>
</gene>
<keyword evidence="1" id="KW-0245">EGF-like domain</keyword>
<comment type="caution">
    <text evidence="4">The sequence shown here is derived from an EMBL/GenBank/DDBJ whole genome shotgun (WGS) entry which is preliminary data.</text>
</comment>
<comment type="caution">
    <text evidence="1">Lacks conserved residue(s) required for the propagation of feature annotation.</text>
</comment>
<reference evidence="4 5" key="1">
    <citation type="journal article" date="2018" name="Sci. Rep.">
        <title>Genomic signatures of local adaptation to the degree of environmental predictability in rotifers.</title>
        <authorList>
            <person name="Franch-Gras L."/>
            <person name="Hahn C."/>
            <person name="Garcia-Roger E.M."/>
            <person name="Carmona M.J."/>
            <person name="Serra M."/>
            <person name="Gomez A."/>
        </authorList>
    </citation>
    <scope>NUCLEOTIDE SEQUENCE [LARGE SCALE GENOMIC DNA]</scope>
    <source>
        <strain evidence="4">HYR1</strain>
    </source>
</reference>
<dbReference type="AlphaFoldDB" id="A0A3M7PYN7"/>
<evidence type="ECO:0000256" key="2">
    <source>
        <dbReference type="SAM" id="SignalP"/>
    </source>
</evidence>
<dbReference type="Proteomes" id="UP000276133">
    <property type="component" value="Unassembled WGS sequence"/>
</dbReference>
<dbReference type="PROSITE" id="PS50026">
    <property type="entry name" value="EGF_3"/>
    <property type="match status" value="1"/>
</dbReference>
<dbReference type="SMART" id="SM00181">
    <property type="entry name" value="EGF"/>
    <property type="match status" value="1"/>
</dbReference>
<feature type="disulfide bond" evidence="1">
    <location>
        <begin position="140"/>
        <end position="149"/>
    </location>
</feature>
<dbReference type="OrthoDB" id="6133584at2759"/>
<accession>A0A3M7PYN7</accession>
<evidence type="ECO:0000313" key="5">
    <source>
        <dbReference type="Proteomes" id="UP000276133"/>
    </source>
</evidence>
<dbReference type="SUPFAM" id="SSF57196">
    <property type="entry name" value="EGF/Laminin"/>
    <property type="match status" value="1"/>
</dbReference>
<name>A0A3M7PYN7_BRAPC</name>
<proteinExistence type="predicted"/>